<comment type="function">
    <text evidence="6">Transcriptional coactivator that stimulates GCN4-dependent transcriptional activity by bridging the DNA-binding region of GCN4 and TBP (SPT15), thereby recruiting TBP to GCN4-bound promoters. Involved in induction of the ribosome quality control (RQC) pathway; a pathway that degrades nascent peptide chains during problematic translation. Required to prevent stalled ribosomes from frameshifting.</text>
</comment>
<dbReference type="Gene3D" id="1.10.260.40">
    <property type="entry name" value="lambda repressor-like DNA-binding domains"/>
    <property type="match status" value="1"/>
</dbReference>
<organism evidence="9 10">
    <name type="scientific">Gomphillus americanus</name>
    <dbReference type="NCBI Taxonomy" id="1940652"/>
    <lineage>
        <taxon>Eukaryota</taxon>
        <taxon>Fungi</taxon>
        <taxon>Dikarya</taxon>
        <taxon>Ascomycota</taxon>
        <taxon>Pezizomycotina</taxon>
        <taxon>Lecanoromycetes</taxon>
        <taxon>OSLEUM clade</taxon>
        <taxon>Ostropomycetidae</taxon>
        <taxon>Ostropales</taxon>
        <taxon>Graphidaceae</taxon>
        <taxon>Gomphilloideae</taxon>
        <taxon>Gomphillus</taxon>
    </lineage>
</organism>
<feature type="region of interest" description="Disordered" evidence="7">
    <location>
        <begin position="1"/>
        <end position="26"/>
    </location>
</feature>
<feature type="domain" description="HTH cro/C1-type" evidence="8">
    <location>
        <begin position="87"/>
        <end position="143"/>
    </location>
</feature>
<keyword evidence="3" id="KW-0805">Transcription regulation</keyword>
<gene>
    <name evidence="9" type="ORF">GOMPHAMPRED_008085</name>
</gene>
<dbReference type="PROSITE" id="PS50943">
    <property type="entry name" value="HTH_CROC1"/>
    <property type="match status" value="1"/>
</dbReference>
<keyword evidence="5" id="KW-0804">Transcription</keyword>
<reference evidence="9" key="1">
    <citation type="submission" date="2021-03" db="EMBL/GenBank/DDBJ databases">
        <authorList>
            <person name="Tagirdzhanova G."/>
        </authorList>
    </citation>
    <scope>NUCLEOTIDE SEQUENCE</scope>
</reference>
<comment type="caution">
    <text evidence="9">The sequence shown here is derived from an EMBL/GenBank/DDBJ whole genome shotgun (WGS) entry which is preliminary data.</text>
</comment>
<dbReference type="SUPFAM" id="SSF47413">
    <property type="entry name" value="lambda repressor-like DNA-binding domains"/>
    <property type="match status" value="1"/>
</dbReference>
<dbReference type="InterPro" id="IPR013729">
    <property type="entry name" value="MBF1_N"/>
</dbReference>
<evidence type="ECO:0000256" key="1">
    <source>
        <dbReference type="ARBA" id="ARBA00009802"/>
    </source>
</evidence>
<evidence type="ECO:0000313" key="10">
    <source>
        <dbReference type="Proteomes" id="UP000664169"/>
    </source>
</evidence>
<evidence type="ECO:0000256" key="7">
    <source>
        <dbReference type="SAM" id="MobiDB-lite"/>
    </source>
</evidence>
<sequence>MSDDWDTVTKIGSKVSGGGSGPRETVIKGKSALNAAVRSGADISTEKKFSSANAADKGTEGQRLTKVDRSDDVVATQKNDTKVLEAIKKRRTEEGFKMTQAQLAQKCAVNANDIKNLESGQSAKNQQLLNKVCRVLKISSKTGEPLADKPAKK</sequence>
<comment type="similarity">
    <text evidence="1">Belongs to the MBF1 family.</text>
</comment>
<dbReference type="InterPro" id="IPR010982">
    <property type="entry name" value="Lambda_DNA-bd_dom_sf"/>
</dbReference>
<dbReference type="Proteomes" id="UP000664169">
    <property type="component" value="Unassembled WGS sequence"/>
</dbReference>
<evidence type="ECO:0000256" key="2">
    <source>
        <dbReference type="ARBA" id="ARBA00014317"/>
    </source>
</evidence>
<dbReference type="GO" id="GO:0005634">
    <property type="term" value="C:nucleus"/>
    <property type="evidence" value="ECO:0007669"/>
    <property type="project" value="TreeGrafter"/>
</dbReference>
<evidence type="ECO:0000256" key="3">
    <source>
        <dbReference type="ARBA" id="ARBA00023015"/>
    </source>
</evidence>
<dbReference type="PANTHER" id="PTHR10245">
    <property type="entry name" value="ENDOTHELIAL DIFFERENTIATION-RELATED FACTOR 1 MULTIPROTEIN BRIDGING FACTOR 1"/>
    <property type="match status" value="1"/>
</dbReference>
<dbReference type="AlphaFoldDB" id="A0A8H3IFK3"/>
<proteinExistence type="inferred from homology"/>
<keyword evidence="4" id="KW-0238">DNA-binding</keyword>
<name>A0A8H3IFK3_9LECA</name>
<evidence type="ECO:0000313" key="9">
    <source>
        <dbReference type="EMBL" id="CAF9914015.1"/>
    </source>
</evidence>
<evidence type="ECO:0000256" key="4">
    <source>
        <dbReference type="ARBA" id="ARBA00023125"/>
    </source>
</evidence>
<evidence type="ECO:0000256" key="6">
    <source>
        <dbReference type="ARBA" id="ARBA00035107"/>
    </source>
</evidence>
<dbReference type="OrthoDB" id="10253401at2759"/>
<keyword evidence="10" id="KW-1185">Reference proteome</keyword>
<dbReference type="PANTHER" id="PTHR10245:SF15">
    <property type="entry name" value="ENDOTHELIAL DIFFERENTIATION-RELATED FACTOR 1"/>
    <property type="match status" value="1"/>
</dbReference>
<dbReference type="Pfam" id="PF08523">
    <property type="entry name" value="MBF1"/>
    <property type="match status" value="1"/>
</dbReference>
<protein>
    <recommendedName>
        <fullName evidence="2">Multiprotein-bridging factor 1</fullName>
    </recommendedName>
</protein>
<dbReference type="EMBL" id="CAJPDQ010000008">
    <property type="protein sequence ID" value="CAF9914015.1"/>
    <property type="molecule type" value="Genomic_DNA"/>
</dbReference>
<evidence type="ECO:0000256" key="5">
    <source>
        <dbReference type="ARBA" id="ARBA00023163"/>
    </source>
</evidence>
<evidence type="ECO:0000259" key="8">
    <source>
        <dbReference type="PROSITE" id="PS50943"/>
    </source>
</evidence>
<accession>A0A8H3IFK3</accession>
<dbReference type="InterPro" id="IPR001387">
    <property type="entry name" value="Cro/C1-type_HTH"/>
</dbReference>
<dbReference type="CDD" id="cd00093">
    <property type="entry name" value="HTH_XRE"/>
    <property type="match status" value="1"/>
</dbReference>
<dbReference type="GO" id="GO:0003677">
    <property type="term" value="F:DNA binding"/>
    <property type="evidence" value="ECO:0007669"/>
    <property type="project" value="UniProtKB-KW"/>
</dbReference>